<gene>
    <name evidence="5" type="primary">ubiG</name>
    <name evidence="6" type="ordered locus">Q7C_985</name>
</gene>
<dbReference type="eggNOG" id="COG2227">
    <property type="taxonomic scope" value="Bacteria"/>
</dbReference>
<dbReference type="KEGG" id="mec:Q7C_985"/>
<dbReference type="GO" id="GO:0102208">
    <property type="term" value="F:2-polyprenyl-6-hydroxyphenol methylase activity"/>
    <property type="evidence" value="ECO:0007669"/>
    <property type="project" value="UniProtKB-EC"/>
</dbReference>
<feature type="binding site" evidence="5">
    <location>
        <position position="38"/>
    </location>
    <ligand>
        <name>S-adenosyl-L-methionine</name>
        <dbReference type="ChEBI" id="CHEBI:59789"/>
    </ligand>
</feature>
<comment type="catalytic activity">
    <reaction evidence="5">
        <text>a 3-(all-trans-polyprenyl)benzene-1,2-diol + S-adenosyl-L-methionine = a 2-methoxy-6-(all-trans-polyprenyl)phenol + S-adenosyl-L-homocysteine + H(+)</text>
        <dbReference type="Rhea" id="RHEA:31411"/>
        <dbReference type="Rhea" id="RHEA-COMP:9550"/>
        <dbReference type="Rhea" id="RHEA-COMP:9551"/>
        <dbReference type="ChEBI" id="CHEBI:15378"/>
        <dbReference type="ChEBI" id="CHEBI:57856"/>
        <dbReference type="ChEBI" id="CHEBI:59789"/>
        <dbReference type="ChEBI" id="CHEBI:62729"/>
        <dbReference type="ChEBI" id="CHEBI:62731"/>
        <dbReference type="EC" id="2.1.1.222"/>
    </reaction>
</comment>
<name>I1YGW1_METFJ</name>
<evidence type="ECO:0000313" key="6">
    <source>
        <dbReference type="EMBL" id="AFJ02154.1"/>
    </source>
</evidence>
<dbReference type="Gene3D" id="3.40.50.150">
    <property type="entry name" value="Vaccinia Virus protein VP39"/>
    <property type="match status" value="1"/>
</dbReference>
<evidence type="ECO:0000256" key="3">
    <source>
        <dbReference type="ARBA" id="ARBA00022688"/>
    </source>
</evidence>
<dbReference type="OrthoDB" id="9801538at2"/>
<keyword evidence="1 5" id="KW-0489">Methyltransferase</keyword>
<evidence type="ECO:0000256" key="5">
    <source>
        <dbReference type="HAMAP-Rule" id="MF_00472"/>
    </source>
</evidence>
<dbReference type="NCBIfam" id="TIGR01983">
    <property type="entry name" value="UbiG"/>
    <property type="match status" value="1"/>
</dbReference>
<keyword evidence="7" id="KW-1185">Reference proteome</keyword>
<dbReference type="SUPFAM" id="SSF53335">
    <property type="entry name" value="S-adenosyl-L-methionine-dependent methyltransferases"/>
    <property type="match status" value="1"/>
</dbReference>
<dbReference type="EC" id="2.1.1.64" evidence="5"/>
<dbReference type="InterPro" id="IPR029063">
    <property type="entry name" value="SAM-dependent_MTases_sf"/>
</dbReference>
<dbReference type="EMBL" id="CP003380">
    <property type="protein sequence ID" value="AFJ02154.1"/>
    <property type="molecule type" value="Genomic_DNA"/>
</dbReference>
<sequence>MTTDNVDHAEVAKFDALADSWWDPEGQSKPLHQINPLRLKFIQDALSLPGVNAIDVGCGGGILSESLAQAGAIVKGIDMGKLPLEIAHLHALESGVTVDYEQITAEAMAIRQPGEFDLVTCMEMLEHVPDPKAIIEACATMVKPGGDVFFSTLNRHPKAWLLAVFGAEYVMQMLPKGTHDYARFIKPSELAAACREYGLSLVRMSGIRYAPLQQRFELDNDVDVNYLMHCRRLA</sequence>
<dbReference type="RefSeq" id="WP_014703574.1">
    <property type="nucleotide sequence ID" value="NC_017856.1"/>
</dbReference>
<feature type="binding site" evidence="5">
    <location>
        <position position="57"/>
    </location>
    <ligand>
        <name>S-adenosyl-L-methionine</name>
        <dbReference type="ChEBI" id="CHEBI:59789"/>
    </ligand>
</feature>
<keyword evidence="6" id="KW-0830">Ubiquinone</keyword>
<dbReference type="STRING" id="754477.Q7C_985"/>
<dbReference type="Pfam" id="PF13489">
    <property type="entry name" value="Methyltransf_23"/>
    <property type="match status" value="1"/>
</dbReference>
<dbReference type="GO" id="GO:0032259">
    <property type="term" value="P:methylation"/>
    <property type="evidence" value="ECO:0007669"/>
    <property type="project" value="UniProtKB-KW"/>
</dbReference>
<evidence type="ECO:0000313" key="7">
    <source>
        <dbReference type="Proteomes" id="UP000009145"/>
    </source>
</evidence>
<dbReference type="PANTHER" id="PTHR43464">
    <property type="entry name" value="METHYLTRANSFERASE"/>
    <property type="match status" value="1"/>
</dbReference>
<dbReference type="FunFam" id="3.40.50.150:FF:000028">
    <property type="entry name" value="Ubiquinone biosynthesis O-methyltransferase"/>
    <property type="match status" value="1"/>
</dbReference>
<keyword evidence="3 5" id="KW-0831">Ubiquinone biosynthesis</keyword>
<dbReference type="HAMAP" id="MF_00472">
    <property type="entry name" value="UbiG"/>
    <property type="match status" value="1"/>
</dbReference>
<evidence type="ECO:0000256" key="4">
    <source>
        <dbReference type="ARBA" id="ARBA00022691"/>
    </source>
</evidence>
<comment type="function">
    <text evidence="5">O-methyltransferase that catalyzes the 2 O-methylation steps in the ubiquinone biosynthetic pathway.</text>
</comment>
<comment type="pathway">
    <text evidence="5">Cofactor biosynthesis; ubiquinone biosynthesis.</text>
</comment>
<dbReference type="InterPro" id="IPR010233">
    <property type="entry name" value="UbiG_MeTrfase"/>
</dbReference>
<dbReference type="EC" id="2.1.1.222" evidence="5"/>
<dbReference type="PATRIC" id="fig|754477.3.peg.974"/>
<organism evidence="6 7">
    <name type="scientific">Methylophaga frappieri (strain ATCC BAA-2434 / DSM 25690 / JAM7)</name>
    <dbReference type="NCBI Taxonomy" id="754477"/>
    <lineage>
        <taxon>Bacteria</taxon>
        <taxon>Pseudomonadati</taxon>
        <taxon>Pseudomonadota</taxon>
        <taxon>Gammaproteobacteria</taxon>
        <taxon>Thiotrichales</taxon>
        <taxon>Piscirickettsiaceae</taxon>
        <taxon>Methylophaga</taxon>
    </lineage>
</organism>
<proteinExistence type="inferred from homology"/>
<keyword evidence="4 5" id="KW-0949">S-adenosyl-L-methionine</keyword>
<dbReference type="GO" id="GO:0061542">
    <property type="term" value="F:3-demethylubiquinol 3-O-methyltransferase activity"/>
    <property type="evidence" value="ECO:0007669"/>
    <property type="project" value="UniProtKB-UniRule"/>
</dbReference>
<evidence type="ECO:0000256" key="1">
    <source>
        <dbReference type="ARBA" id="ARBA00022603"/>
    </source>
</evidence>
<dbReference type="AlphaFoldDB" id="I1YGW1"/>
<keyword evidence="2 5" id="KW-0808">Transferase</keyword>
<evidence type="ECO:0000256" key="2">
    <source>
        <dbReference type="ARBA" id="ARBA00022679"/>
    </source>
</evidence>
<dbReference type="HOGENOM" id="CLU_042432_5_0_6"/>
<comment type="catalytic activity">
    <reaction evidence="5">
        <text>a 3-demethylubiquinol + S-adenosyl-L-methionine = a ubiquinol + S-adenosyl-L-homocysteine + H(+)</text>
        <dbReference type="Rhea" id="RHEA:44380"/>
        <dbReference type="Rhea" id="RHEA-COMP:9566"/>
        <dbReference type="Rhea" id="RHEA-COMP:10914"/>
        <dbReference type="ChEBI" id="CHEBI:15378"/>
        <dbReference type="ChEBI" id="CHEBI:17976"/>
        <dbReference type="ChEBI" id="CHEBI:57856"/>
        <dbReference type="ChEBI" id="CHEBI:59789"/>
        <dbReference type="ChEBI" id="CHEBI:84422"/>
        <dbReference type="EC" id="2.1.1.64"/>
    </reaction>
</comment>
<dbReference type="PANTHER" id="PTHR43464:SF19">
    <property type="entry name" value="UBIQUINONE BIOSYNTHESIS O-METHYLTRANSFERASE, MITOCHONDRIAL"/>
    <property type="match status" value="1"/>
</dbReference>
<dbReference type="UniPathway" id="UPA00232"/>
<dbReference type="CDD" id="cd02440">
    <property type="entry name" value="AdoMet_MTases"/>
    <property type="match status" value="1"/>
</dbReference>
<accession>I1YGW1</accession>
<dbReference type="Proteomes" id="UP000009145">
    <property type="component" value="Chromosome"/>
</dbReference>
<protein>
    <recommendedName>
        <fullName evidence="5">Ubiquinone biosynthesis O-methyltransferase</fullName>
    </recommendedName>
    <alternativeName>
        <fullName evidence="5">2-polyprenyl-6-hydroxyphenol methylase</fullName>
        <ecNumber evidence="5">2.1.1.222</ecNumber>
    </alternativeName>
    <alternativeName>
        <fullName evidence="5">3-demethylubiquinone 3-O-methyltransferase</fullName>
        <ecNumber evidence="5">2.1.1.64</ecNumber>
    </alternativeName>
</protein>
<dbReference type="GO" id="GO:0010420">
    <property type="term" value="F:polyprenyldihydroxybenzoate methyltransferase activity"/>
    <property type="evidence" value="ECO:0007669"/>
    <property type="project" value="InterPro"/>
</dbReference>
<comment type="similarity">
    <text evidence="5">Belongs to the methyltransferase superfamily. UbiG/COQ3 family.</text>
</comment>
<feature type="binding site" evidence="5">
    <location>
        <position position="78"/>
    </location>
    <ligand>
        <name>S-adenosyl-L-methionine</name>
        <dbReference type="ChEBI" id="CHEBI:59789"/>
    </ligand>
</feature>
<reference evidence="6 7" key="1">
    <citation type="journal article" date="2012" name="J. Bacteriol.">
        <title>Complete genome sequences of Methylophaga sp. strain JAM1 and Methylophaga sp. strain JAM7.</title>
        <authorList>
            <person name="Villeneuve C."/>
            <person name="Martineau C."/>
            <person name="Mauffrey F."/>
            <person name="Villemur R."/>
        </authorList>
    </citation>
    <scope>NUCLEOTIDE SEQUENCE [LARGE SCALE GENOMIC DNA]</scope>
    <source>
        <strain evidence="6 7">JAM7</strain>
    </source>
</reference>
<feature type="binding site" evidence="5">
    <location>
        <position position="122"/>
    </location>
    <ligand>
        <name>S-adenosyl-L-methionine</name>
        <dbReference type="ChEBI" id="CHEBI:59789"/>
    </ligand>
</feature>